<dbReference type="InterPro" id="IPR014553">
    <property type="entry name" value="Aminopept"/>
</dbReference>
<keyword evidence="1" id="KW-0645">Protease</keyword>
<evidence type="ECO:0000313" key="1">
    <source>
        <dbReference type="EMBL" id="PTA68314.1"/>
    </source>
</evidence>
<proteinExistence type="predicted"/>
<organism evidence="1 2">
    <name type="scientific">Deinococcus arcticus</name>
    <dbReference type="NCBI Taxonomy" id="2136176"/>
    <lineage>
        <taxon>Bacteria</taxon>
        <taxon>Thermotogati</taxon>
        <taxon>Deinococcota</taxon>
        <taxon>Deinococci</taxon>
        <taxon>Deinococcales</taxon>
        <taxon>Deinococcaceae</taxon>
        <taxon>Deinococcus</taxon>
    </lineage>
</organism>
<dbReference type="EMBL" id="PYSV01000006">
    <property type="protein sequence ID" value="PTA68314.1"/>
    <property type="molecule type" value="Genomic_DNA"/>
</dbReference>
<dbReference type="GO" id="GO:0004177">
    <property type="term" value="F:aminopeptidase activity"/>
    <property type="evidence" value="ECO:0007669"/>
    <property type="project" value="UniProtKB-KW"/>
</dbReference>
<dbReference type="AlphaFoldDB" id="A0A2T3W944"/>
<dbReference type="PIRSF" id="PIRSF029285">
    <property type="entry name" value="Aminopept"/>
    <property type="match status" value="1"/>
</dbReference>
<keyword evidence="2" id="KW-1185">Reference proteome</keyword>
<keyword evidence="1" id="KW-0378">Hydrolase</keyword>
<name>A0A2T3W944_9DEIO</name>
<evidence type="ECO:0000313" key="2">
    <source>
        <dbReference type="Proteomes" id="UP000240317"/>
    </source>
</evidence>
<reference evidence="1 2" key="1">
    <citation type="submission" date="2018-03" db="EMBL/GenBank/DDBJ databases">
        <title>Draft genome of Deinococcus sp. OD32.</title>
        <authorList>
            <person name="Wang X.-P."/>
            <person name="Du Z.-J."/>
        </authorList>
    </citation>
    <scope>NUCLEOTIDE SEQUENCE [LARGE SCALE GENOMIC DNA]</scope>
    <source>
        <strain evidence="1 2">OD32</strain>
    </source>
</reference>
<dbReference type="Proteomes" id="UP000240317">
    <property type="component" value="Unassembled WGS sequence"/>
</dbReference>
<keyword evidence="1" id="KW-0031">Aminopeptidase</keyword>
<protein>
    <submittedName>
        <fullName evidence="1">Aminopeptidase</fullName>
    </submittedName>
</protein>
<sequence>MGQCAGRAGGRSSCPVCGDLHCGAMIRTVRVVTLALLGSLGLSGCADLGYLVQAAGGQLDLLRRARPLDQARQDPALSPETRRKLNLAAQVRAFAVAPPAQGGLGLPDHGSFRDYVDVGRPYVVWNVFSAPEFSVALDTACFPVAGCVAYRGYFNEAQAQADAEGRRAAGRDVIVGGVSAYSTLGYLKDPLLSTMLLYPDATLIRTIIHELSHPSVYVPGDTVFNESYATAVEEEGMRRYLAAHGTPDLRAADGLAQERQAAFQALLLDSRQALEALYAQGGLSDDERRARKAEVLQAAQNRYAALRASWGGYAGYDTFFAQGLNNAALGAVAAYAALVPEFQALLARVGGDLGTFITAARACGARPQPERAACLRGG</sequence>
<dbReference type="Pfam" id="PF10023">
    <property type="entry name" value="Aminopep"/>
    <property type="match status" value="1"/>
</dbReference>
<accession>A0A2T3W944</accession>
<comment type="caution">
    <text evidence="1">The sequence shown here is derived from an EMBL/GenBank/DDBJ whole genome shotgun (WGS) entry which is preliminary data.</text>
</comment>
<gene>
    <name evidence="1" type="ORF">C8263_07670</name>
</gene>